<evidence type="ECO:0000313" key="2">
    <source>
        <dbReference type="Proteomes" id="UP000032668"/>
    </source>
</evidence>
<dbReference type="EMBL" id="BANC01000030">
    <property type="protein sequence ID" value="GAN79775.1"/>
    <property type="molecule type" value="Genomic_DNA"/>
</dbReference>
<organism evidence="1 2">
    <name type="scientific">Acidocella aminolytica 101 = DSM 11237</name>
    <dbReference type="NCBI Taxonomy" id="1120923"/>
    <lineage>
        <taxon>Bacteria</taxon>
        <taxon>Pseudomonadati</taxon>
        <taxon>Pseudomonadota</taxon>
        <taxon>Alphaproteobacteria</taxon>
        <taxon>Acetobacterales</taxon>
        <taxon>Acidocellaceae</taxon>
        <taxon>Acidocella</taxon>
    </lineage>
</organism>
<gene>
    <name evidence="1" type="ORF">Aam_030_008</name>
</gene>
<dbReference type="OrthoDB" id="7276777at2"/>
<reference evidence="1 2" key="1">
    <citation type="submission" date="2012-11" db="EMBL/GenBank/DDBJ databases">
        <title>Whole genome sequence of Acidocella aminolytica 101 = DSM 11237.</title>
        <authorList>
            <person name="Azuma Y."/>
            <person name="Higashiura N."/>
            <person name="Hirakawa H."/>
            <person name="Matsushita K."/>
        </authorList>
    </citation>
    <scope>NUCLEOTIDE SEQUENCE [LARGE SCALE GENOMIC DNA]</scope>
    <source>
        <strain evidence="2">101 / DSM 11237</strain>
    </source>
</reference>
<dbReference type="AlphaFoldDB" id="A0A0D6PDE2"/>
<proteinExistence type="predicted"/>
<protein>
    <submittedName>
        <fullName evidence="1">Phage protein</fullName>
    </submittedName>
</protein>
<comment type="caution">
    <text evidence="1">The sequence shown here is derived from an EMBL/GenBank/DDBJ whole genome shotgun (WGS) entry which is preliminary data.</text>
</comment>
<name>A0A0D6PDE2_9PROT</name>
<dbReference type="Proteomes" id="UP000032668">
    <property type="component" value="Unassembled WGS sequence"/>
</dbReference>
<evidence type="ECO:0000313" key="1">
    <source>
        <dbReference type="EMBL" id="GAN79775.1"/>
    </source>
</evidence>
<dbReference type="RefSeq" id="WP_048878218.1">
    <property type="nucleotide sequence ID" value="NZ_BAPR01000002.1"/>
</dbReference>
<sequence length="141" mass="15257">MSNQFNLGRDCQVTLQGPYGTVKLSIVTGFEAKQVVNNVKVDPLTGPPLNAKVPRGWSGSFSVDRASDALDSLVSQIEQGFWASGALGSCDIYQYITELDGSTTTYHFDNVAISLSNAGNYQADQAVKQTLEFDASTRKRV</sequence>
<dbReference type="STRING" id="1120923.SAMN02746095_02957"/>
<accession>A0A0D6PDE2</accession>
<keyword evidence="2" id="KW-1185">Reference proteome</keyword>